<name>A0A8F4QJK1_9BURK</name>
<evidence type="ECO:0000313" key="2">
    <source>
        <dbReference type="Proteomes" id="UP000179860"/>
    </source>
</evidence>
<proteinExistence type="predicted"/>
<organism evidence="1 2">
    <name type="scientific">Paraburkholderia sprentiae WSM5005</name>
    <dbReference type="NCBI Taxonomy" id="754502"/>
    <lineage>
        <taxon>Bacteria</taxon>
        <taxon>Pseudomonadati</taxon>
        <taxon>Pseudomonadota</taxon>
        <taxon>Betaproteobacteria</taxon>
        <taxon>Burkholderiales</taxon>
        <taxon>Burkholderiaceae</taxon>
        <taxon>Paraburkholderia</taxon>
    </lineage>
</organism>
<dbReference type="EMBL" id="CP017561">
    <property type="protein sequence ID" value="QXE07126.1"/>
    <property type="molecule type" value="Genomic_DNA"/>
</dbReference>
<evidence type="ECO:0000313" key="1">
    <source>
        <dbReference type="EMBL" id="QXE07126.1"/>
    </source>
</evidence>
<keyword evidence="2" id="KW-1185">Reference proteome</keyword>
<dbReference type="Proteomes" id="UP000179860">
    <property type="component" value="Chromosome 1"/>
</dbReference>
<accession>A0A8F4QJK1</accession>
<gene>
    <name evidence="1" type="ORF">BJG93_35305</name>
</gene>
<dbReference type="KEGG" id="pspw:BJG93_35305"/>
<sequence length="74" mass="8123">MEARKVTDKRRLTRARAAERLKHTTVYNTRFAHPARFPARPSDAELAVSHRAGRSPLSCAATDQATIAHGIGVT</sequence>
<protein>
    <submittedName>
        <fullName evidence="1">Uncharacterized protein</fullName>
    </submittedName>
</protein>
<dbReference type="AlphaFoldDB" id="A0A8F4QJK1"/>
<reference evidence="1" key="1">
    <citation type="submission" date="2016-09" db="EMBL/GenBank/DDBJ databases">
        <title>The Complete Genome of Burkholderia sprentiae wsm5005.</title>
        <authorList>
            <person name="De Meyer S."/>
            <person name="Wang P."/>
            <person name="Terpolilli J."/>
        </authorList>
    </citation>
    <scope>NUCLEOTIDE SEQUENCE [LARGE SCALE GENOMIC DNA]</scope>
    <source>
        <strain evidence="1">WSM5005</strain>
    </source>
</reference>
<dbReference type="RefSeq" id="WP_154671836.1">
    <property type="nucleotide sequence ID" value="NZ_CP017561.2"/>
</dbReference>